<dbReference type="AlphaFoldDB" id="A0A9N7RBK2"/>
<evidence type="ECO:0000313" key="3">
    <source>
        <dbReference type="Proteomes" id="UP001153555"/>
    </source>
</evidence>
<dbReference type="GO" id="GO:0008233">
    <property type="term" value="F:peptidase activity"/>
    <property type="evidence" value="ECO:0007669"/>
    <property type="project" value="UniProtKB-KW"/>
</dbReference>
<comment type="caution">
    <text evidence="2">The sequence shown here is derived from an EMBL/GenBank/DDBJ whole genome shotgun (WGS) entry which is preliminary data.</text>
</comment>
<dbReference type="Proteomes" id="UP001153555">
    <property type="component" value="Unassembled WGS sequence"/>
</dbReference>
<accession>A0A9N7RBK2</accession>
<organism evidence="2 3">
    <name type="scientific">Striga hermonthica</name>
    <name type="common">Purple witchweed</name>
    <name type="synonym">Buchnera hermonthica</name>
    <dbReference type="NCBI Taxonomy" id="68872"/>
    <lineage>
        <taxon>Eukaryota</taxon>
        <taxon>Viridiplantae</taxon>
        <taxon>Streptophyta</taxon>
        <taxon>Embryophyta</taxon>
        <taxon>Tracheophyta</taxon>
        <taxon>Spermatophyta</taxon>
        <taxon>Magnoliopsida</taxon>
        <taxon>eudicotyledons</taxon>
        <taxon>Gunneridae</taxon>
        <taxon>Pentapetalae</taxon>
        <taxon>asterids</taxon>
        <taxon>lamiids</taxon>
        <taxon>Lamiales</taxon>
        <taxon>Orobanchaceae</taxon>
        <taxon>Buchnereae</taxon>
        <taxon>Striga</taxon>
    </lineage>
</organism>
<dbReference type="EMBL" id="CACSLK010024474">
    <property type="protein sequence ID" value="CAA0822956.1"/>
    <property type="molecule type" value="Genomic_DNA"/>
</dbReference>
<evidence type="ECO:0000313" key="2">
    <source>
        <dbReference type="EMBL" id="CAA0822956.1"/>
    </source>
</evidence>
<feature type="non-terminal residue" evidence="2">
    <location>
        <position position="1"/>
    </location>
</feature>
<gene>
    <name evidence="2" type="ORF">SHERM_20182</name>
</gene>
<feature type="compositionally biased region" description="Acidic residues" evidence="1">
    <location>
        <begin position="64"/>
        <end position="73"/>
    </location>
</feature>
<feature type="region of interest" description="Disordered" evidence="1">
    <location>
        <begin position="44"/>
        <end position="73"/>
    </location>
</feature>
<dbReference type="OrthoDB" id="2960936at2759"/>
<name>A0A9N7RBK2_STRHE</name>
<proteinExistence type="predicted"/>
<keyword evidence="2" id="KW-0378">Hydrolase</keyword>
<protein>
    <submittedName>
        <fullName evidence="2">Cysteine protease ATG4b</fullName>
    </submittedName>
</protein>
<dbReference type="GO" id="GO:0006508">
    <property type="term" value="P:proteolysis"/>
    <property type="evidence" value="ECO:0007669"/>
    <property type="project" value="UniProtKB-KW"/>
</dbReference>
<reference evidence="2" key="1">
    <citation type="submission" date="2019-12" db="EMBL/GenBank/DDBJ databases">
        <authorList>
            <person name="Scholes J."/>
        </authorList>
    </citation>
    <scope>NUCLEOTIDE SEQUENCE</scope>
</reference>
<sequence length="73" mass="8160">DFDDFCERASELIDQSNGAPLFTIAEICSSPKLGCKHAAFRDNDSSETHDYDNQLVTGESVDCSQEDDDWQLL</sequence>
<keyword evidence="2" id="KW-0645">Protease</keyword>
<evidence type="ECO:0000256" key="1">
    <source>
        <dbReference type="SAM" id="MobiDB-lite"/>
    </source>
</evidence>
<keyword evidence="3" id="KW-1185">Reference proteome</keyword>